<keyword evidence="4" id="KW-0479">Metal-binding</keyword>
<dbReference type="Pfam" id="PF00348">
    <property type="entry name" value="polyprenyl_synt"/>
    <property type="match status" value="1"/>
</dbReference>
<gene>
    <name evidence="6" type="ORF">UFOPK3772_01626</name>
</gene>
<keyword evidence="3" id="KW-0808">Transferase</keyword>
<dbReference type="InterPro" id="IPR000092">
    <property type="entry name" value="Polyprenyl_synt"/>
</dbReference>
<evidence type="ECO:0000256" key="5">
    <source>
        <dbReference type="ARBA" id="ARBA00022842"/>
    </source>
</evidence>
<comment type="cofactor">
    <cofactor evidence="1">
        <name>Mg(2+)</name>
        <dbReference type="ChEBI" id="CHEBI:18420"/>
    </cofactor>
</comment>
<organism evidence="6">
    <name type="scientific">freshwater metagenome</name>
    <dbReference type="NCBI Taxonomy" id="449393"/>
    <lineage>
        <taxon>unclassified sequences</taxon>
        <taxon>metagenomes</taxon>
        <taxon>ecological metagenomes</taxon>
    </lineage>
</organism>
<protein>
    <submittedName>
        <fullName evidence="6">Unannotated protein</fullName>
    </submittedName>
</protein>
<dbReference type="PANTHER" id="PTHR12001">
    <property type="entry name" value="GERANYLGERANYL PYROPHOSPHATE SYNTHASE"/>
    <property type="match status" value="1"/>
</dbReference>
<dbReference type="SFLD" id="SFLDS00005">
    <property type="entry name" value="Isoprenoid_Synthase_Type_I"/>
    <property type="match status" value="1"/>
</dbReference>
<evidence type="ECO:0000313" key="6">
    <source>
        <dbReference type="EMBL" id="CAB4952258.1"/>
    </source>
</evidence>
<proteinExistence type="inferred from homology"/>
<dbReference type="GO" id="GO:0046872">
    <property type="term" value="F:metal ion binding"/>
    <property type="evidence" value="ECO:0007669"/>
    <property type="project" value="UniProtKB-KW"/>
</dbReference>
<evidence type="ECO:0000256" key="4">
    <source>
        <dbReference type="ARBA" id="ARBA00022723"/>
    </source>
</evidence>
<dbReference type="GO" id="GO:0008299">
    <property type="term" value="P:isoprenoid biosynthetic process"/>
    <property type="evidence" value="ECO:0007669"/>
    <property type="project" value="InterPro"/>
</dbReference>
<evidence type="ECO:0000256" key="2">
    <source>
        <dbReference type="ARBA" id="ARBA00006706"/>
    </source>
</evidence>
<accession>A0A6J7K8B4</accession>
<dbReference type="GO" id="GO:0004659">
    <property type="term" value="F:prenyltransferase activity"/>
    <property type="evidence" value="ECO:0007669"/>
    <property type="project" value="InterPro"/>
</dbReference>
<comment type="similarity">
    <text evidence="2">Belongs to the FPP/GGPP synthase family.</text>
</comment>
<dbReference type="AlphaFoldDB" id="A0A6J7K8B4"/>
<dbReference type="InterPro" id="IPR033749">
    <property type="entry name" value="Polyprenyl_synt_CS"/>
</dbReference>
<evidence type="ECO:0000256" key="3">
    <source>
        <dbReference type="ARBA" id="ARBA00022679"/>
    </source>
</evidence>
<dbReference type="Gene3D" id="1.10.600.10">
    <property type="entry name" value="Farnesyl Diphosphate Synthase"/>
    <property type="match status" value="1"/>
</dbReference>
<dbReference type="SFLD" id="SFLDG01017">
    <property type="entry name" value="Polyprenyl_Transferase_Like"/>
    <property type="match status" value="1"/>
</dbReference>
<name>A0A6J7K8B4_9ZZZZ</name>
<dbReference type="CDD" id="cd00685">
    <property type="entry name" value="Trans_IPPS_HT"/>
    <property type="match status" value="1"/>
</dbReference>
<dbReference type="EMBL" id="CAFBNE010000048">
    <property type="protein sequence ID" value="CAB4952258.1"/>
    <property type="molecule type" value="Genomic_DNA"/>
</dbReference>
<dbReference type="PROSITE" id="PS00723">
    <property type="entry name" value="POLYPRENYL_SYNTHASE_1"/>
    <property type="match status" value="1"/>
</dbReference>
<keyword evidence="5" id="KW-0460">Magnesium</keyword>
<dbReference type="SUPFAM" id="SSF48576">
    <property type="entry name" value="Terpenoid synthases"/>
    <property type="match status" value="1"/>
</dbReference>
<dbReference type="InterPro" id="IPR008949">
    <property type="entry name" value="Isoprenoid_synthase_dom_sf"/>
</dbReference>
<sequence>MSASGLDQAEFRSRVQSVVSSVLEQEEGLLARISPDLVPLGEALDEFLSGGKRLRPAFCYWGWRGAGGDASDPALDEAAIRAAASLEFLQGCALIHDDVMDGSDTRRGRPAVHHRFASLHRGSAWLGSPETFGVGAAILLGDLCLSWADQVLLTSGMPAGALSRAKVVYDEMRTELMAGQYLDLLEQARGGGSIERALRVVQYKSAKYTIERPLHIGAALAGASGELTAAYTAYGLPLGEAFQMRDDVLGVFGDPTETGKPAGDDLREGKRTVLIATALDRASDAQAAVVRTHLGDPALDTAGLEALRTIICDTGALAYVEQQIQSRLDDALEAAASPLIEVVAQGFLTDLAHAATSRSL</sequence>
<dbReference type="PANTHER" id="PTHR12001:SF85">
    <property type="entry name" value="SHORT CHAIN ISOPRENYL DIPHOSPHATE SYNTHASE"/>
    <property type="match status" value="1"/>
</dbReference>
<dbReference type="PROSITE" id="PS00444">
    <property type="entry name" value="POLYPRENYL_SYNTHASE_2"/>
    <property type="match status" value="1"/>
</dbReference>
<reference evidence="6" key="1">
    <citation type="submission" date="2020-05" db="EMBL/GenBank/DDBJ databases">
        <authorList>
            <person name="Chiriac C."/>
            <person name="Salcher M."/>
            <person name="Ghai R."/>
            <person name="Kavagutti S V."/>
        </authorList>
    </citation>
    <scope>NUCLEOTIDE SEQUENCE</scope>
</reference>
<evidence type="ECO:0000256" key="1">
    <source>
        <dbReference type="ARBA" id="ARBA00001946"/>
    </source>
</evidence>